<name>A0A521DLQ4_9FLAO</name>
<evidence type="ECO:0000313" key="2">
    <source>
        <dbReference type="Proteomes" id="UP000319267"/>
    </source>
</evidence>
<dbReference type="EMBL" id="FXTQ01000003">
    <property type="protein sequence ID" value="SMO72606.1"/>
    <property type="molecule type" value="Genomic_DNA"/>
</dbReference>
<accession>A0A521DLQ4</accession>
<proteinExistence type="predicted"/>
<keyword evidence="2" id="KW-1185">Reference proteome</keyword>
<dbReference type="Proteomes" id="UP000319267">
    <property type="component" value="Unassembled WGS sequence"/>
</dbReference>
<protein>
    <submittedName>
        <fullName evidence="1">Uncharacterized protein</fullName>
    </submittedName>
</protein>
<evidence type="ECO:0000313" key="1">
    <source>
        <dbReference type="EMBL" id="SMO72606.1"/>
    </source>
</evidence>
<gene>
    <name evidence="1" type="ORF">SAMN06265220_103159</name>
</gene>
<organism evidence="1 2">
    <name type="scientific">Flavobacterium nitrogenifigens</name>
    <dbReference type="NCBI Taxonomy" id="1617283"/>
    <lineage>
        <taxon>Bacteria</taxon>
        <taxon>Pseudomonadati</taxon>
        <taxon>Bacteroidota</taxon>
        <taxon>Flavobacteriia</taxon>
        <taxon>Flavobacteriales</taxon>
        <taxon>Flavobacteriaceae</taxon>
        <taxon>Flavobacterium</taxon>
    </lineage>
</organism>
<reference evidence="1 2" key="1">
    <citation type="submission" date="2017-05" db="EMBL/GenBank/DDBJ databases">
        <authorList>
            <person name="Varghese N."/>
            <person name="Submissions S."/>
        </authorList>
    </citation>
    <scope>NUCLEOTIDE SEQUENCE [LARGE SCALE GENOMIC DNA]</scope>
    <source>
        <strain evidence="1 2">DSM 29982</strain>
    </source>
</reference>
<dbReference type="AlphaFoldDB" id="A0A521DLQ4"/>
<sequence>MIENFHQVHTWWIFFYSSENLFILNLIQKTLATKPINFIKNS</sequence>